<evidence type="ECO:0000313" key="4">
    <source>
        <dbReference type="Proteomes" id="UP000654075"/>
    </source>
</evidence>
<protein>
    <recommendedName>
        <fullName evidence="2">Centromere/kinetochore protein zw10 C-terminal domain-containing protein</fullName>
    </recommendedName>
</protein>
<dbReference type="PANTHER" id="PTHR12205">
    <property type="entry name" value="CENTROMERE/KINETOCHORE PROTEIN ZW10"/>
    <property type="match status" value="1"/>
</dbReference>
<dbReference type="InterPro" id="IPR048343">
    <property type="entry name" value="ZW10_C"/>
</dbReference>
<feature type="region of interest" description="Disordered" evidence="1">
    <location>
        <begin position="769"/>
        <end position="794"/>
    </location>
</feature>
<evidence type="ECO:0000259" key="2">
    <source>
        <dbReference type="Pfam" id="PF20666"/>
    </source>
</evidence>
<dbReference type="OMA" id="DADEEYH"/>
<dbReference type="GO" id="GO:0007094">
    <property type="term" value="P:mitotic spindle assembly checkpoint signaling"/>
    <property type="evidence" value="ECO:0007669"/>
    <property type="project" value="TreeGrafter"/>
</dbReference>
<dbReference type="OrthoDB" id="425785at2759"/>
<feature type="region of interest" description="Disordered" evidence="1">
    <location>
        <begin position="1"/>
        <end position="20"/>
    </location>
</feature>
<evidence type="ECO:0000313" key="3">
    <source>
        <dbReference type="EMBL" id="CAE8617024.1"/>
    </source>
</evidence>
<evidence type="ECO:0000256" key="1">
    <source>
        <dbReference type="SAM" id="MobiDB-lite"/>
    </source>
</evidence>
<organism evidence="3 4">
    <name type="scientific">Polarella glacialis</name>
    <name type="common">Dinoflagellate</name>
    <dbReference type="NCBI Taxonomy" id="89957"/>
    <lineage>
        <taxon>Eukaryota</taxon>
        <taxon>Sar</taxon>
        <taxon>Alveolata</taxon>
        <taxon>Dinophyceae</taxon>
        <taxon>Suessiales</taxon>
        <taxon>Suessiaceae</taxon>
        <taxon>Polarella</taxon>
    </lineage>
</organism>
<dbReference type="Pfam" id="PF20666">
    <property type="entry name" value="ZW10_C"/>
    <property type="match status" value="1"/>
</dbReference>
<dbReference type="GO" id="GO:0005737">
    <property type="term" value="C:cytoplasm"/>
    <property type="evidence" value="ECO:0007669"/>
    <property type="project" value="GOC"/>
</dbReference>
<accession>A0A813FW60</accession>
<feature type="region of interest" description="Disordered" evidence="1">
    <location>
        <begin position="329"/>
        <end position="349"/>
    </location>
</feature>
<dbReference type="AlphaFoldDB" id="A0A813FW60"/>
<dbReference type="EMBL" id="CAJNNV010026037">
    <property type="protein sequence ID" value="CAE8617024.1"/>
    <property type="molecule type" value="Genomic_DNA"/>
</dbReference>
<sequence>MSTSARPLAKADLAEQLDEGPRELDLPSLRRALGELSRDAEEAQARVLATVEARHAEFLAASSQVGDLRGTLLRLRSDLRQASQLLGGDKEETPSDGQAIATLQAGLVPKRLRTVSSEHASLQLQLTALDAAVEALTTVLDVHERFEELDALTGAGRFGEAAELTLEIAKALEKISARSGAGEPAMLQAAKADYYQRRAILASRLEDALNQLVTFADCCALARQSVLLGDAAQSAGAGPVAVATLPQVWDALRVLGLRGRCLEQLATEALQALLQPLLEAARQLRPGRKLRPKVSSGCEPFSASLAPGAGLVSSEAGCATWTWIEVQDEAAEESRGEDPPEVAASSSAKGLRKQPPVRVVLATLESLFIFAQEHWAGGLSEVYSALGCRLYPWVARCLLKWFDTCGADGGQELEHFELAVFAKGFIGKGETTLSWHVHQHRHVMDEQRRCATLAEARSWLMADEHNGAKGSGLVHVSDASVRGSVTQLLGDNNNNDNNSNNNDNNNDNNNSSASSCDFASAAQASGLVSGVDKRLREALQDDEGLLRLPEMNISGAADKLVKRIWDLQDQLVAVVREGNLEAARDINKLLRELCSLFSVLRPYSQKSLLKTDAKCCAVFLADCLYLVHILILAPYSHGQQLPSEHRQLAFFVDLVPQLRRLGENHFLAMLRHQKEQLVQTLKPCCMGPGIAKDRAFVAAEAALGAAAQQLKEACQGLAAALPAQLLRESAVLLVGAFCRDLLGKLLRPLAQSAQVSSSASLGPLGEALATPPLARDSPKASVGANVPTESGGRSSVDLTRGVGRLFHFAESLGPVRGQMGDSGAAGGGTLPGARPSLGSGSGGCLSSEEFSCLAALLSSALSLGRQALAAAELLQPSRRTGAVGSRGSEAGDAVLSEVPGWNALSVAADLLGSDFSRFLENRHKLLKALSKDEAIRLMQLSWRDEALSPKEAWGVLLRAE</sequence>
<proteinExistence type="predicted"/>
<dbReference type="Proteomes" id="UP000654075">
    <property type="component" value="Unassembled WGS sequence"/>
</dbReference>
<comment type="caution">
    <text evidence="3">The sequence shown here is derived from an EMBL/GenBank/DDBJ whole genome shotgun (WGS) entry which is preliminary data.</text>
</comment>
<reference evidence="3" key="1">
    <citation type="submission" date="2021-02" db="EMBL/GenBank/DDBJ databases">
        <authorList>
            <person name="Dougan E. K."/>
            <person name="Rhodes N."/>
            <person name="Thang M."/>
            <person name="Chan C."/>
        </authorList>
    </citation>
    <scope>NUCLEOTIDE SEQUENCE</scope>
</reference>
<keyword evidence="4" id="KW-1185">Reference proteome</keyword>
<gene>
    <name evidence="3" type="ORF">PGLA1383_LOCUS34691</name>
</gene>
<feature type="domain" description="Centromere/kinetochore protein zw10 C-terminal" evidence="2">
    <location>
        <begin position="549"/>
        <end position="678"/>
    </location>
</feature>
<name>A0A813FW60_POLGL</name>
<dbReference type="GO" id="GO:1990423">
    <property type="term" value="C:RZZ complex"/>
    <property type="evidence" value="ECO:0007669"/>
    <property type="project" value="TreeGrafter"/>
</dbReference>
<dbReference type="GO" id="GO:0006888">
    <property type="term" value="P:endoplasmic reticulum to Golgi vesicle-mediated transport"/>
    <property type="evidence" value="ECO:0007669"/>
    <property type="project" value="TreeGrafter"/>
</dbReference>
<feature type="compositionally biased region" description="Low complexity" evidence="1">
    <location>
        <begin position="491"/>
        <end position="512"/>
    </location>
</feature>
<dbReference type="PANTHER" id="PTHR12205:SF0">
    <property type="entry name" value="CENTROMERE_KINETOCHORE PROTEIN ZW10 HOMOLOG"/>
    <property type="match status" value="1"/>
</dbReference>
<feature type="region of interest" description="Disordered" evidence="1">
    <location>
        <begin position="486"/>
        <end position="515"/>
    </location>
</feature>